<dbReference type="InterPro" id="IPR018815">
    <property type="entry name" value="Incr_loss_mito_DNA_1"/>
</dbReference>
<evidence type="ECO:0008006" key="4">
    <source>
        <dbReference type="Google" id="ProtNLM"/>
    </source>
</evidence>
<feature type="transmembrane region" description="Helical" evidence="1">
    <location>
        <begin position="59"/>
        <end position="81"/>
    </location>
</feature>
<dbReference type="PANTHER" id="PTHR28029:SF1">
    <property type="entry name" value="PROTEIN ILM1"/>
    <property type="match status" value="1"/>
</dbReference>
<dbReference type="Proteomes" id="UP001166286">
    <property type="component" value="Unassembled WGS sequence"/>
</dbReference>
<protein>
    <recommendedName>
        <fullName evidence="4">Increased loss of mitochondrial DNA protein 1</fullName>
    </recommendedName>
</protein>
<feature type="transmembrane region" description="Helical" evidence="1">
    <location>
        <begin position="93"/>
        <end position="110"/>
    </location>
</feature>
<evidence type="ECO:0000313" key="2">
    <source>
        <dbReference type="EMBL" id="KAK0516255.1"/>
    </source>
</evidence>
<reference evidence="2" key="1">
    <citation type="submission" date="2023-03" db="EMBL/GenBank/DDBJ databases">
        <title>Complete genome of Cladonia borealis.</title>
        <authorList>
            <person name="Park H."/>
        </authorList>
    </citation>
    <scope>NUCLEOTIDE SEQUENCE</scope>
    <source>
        <strain evidence="2">ANT050790</strain>
    </source>
</reference>
<sequence>MAFLTATFLLRILSLFHLTCAYYLLLSPPTLSDHNLVYILGASMDFAISPPSLSLPSPALALAALFLALLGIADLTATGLDEEVANHYWSSQAPIRLAFFFGVTGYSYLWKEGGVIGGTRNGKGELRGLLCNSFVFTWGFVEMMGWFWIYVKLREERRVIMARKESRKKAEEYSS</sequence>
<organism evidence="2 3">
    <name type="scientific">Cladonia borealis</name>
    <dbReference type="NCBI Taxonomy" id="184061"/>
    <lineage>
        <taxon>Eukaryota</taxon>
        <taxon>Fungi</taxon>
        <taxon>Dikarya</taxon>
        <taxon>Ascomycota</taxon>
        <taxon>Pezizomycotina</taxon>
        <taxon>Lecanoromycetes</taxon>
        <taxon>OSLEUM clade</taxon>
        <taxon>Lecanoromycetidae</taxon>
        <taxon>Lecanorales</taxon>
        <taxon>Lecanorineae</taxon>
        <taxon>Cladoniaceae</taxon>
        <taxon>Cladonia</taxon>
    </lineage>
</organism>
<name>A0AA39V9R0_9LECA</name>
<gene>
    <name evidence="2" type="ORF">JMJ35_000858</name>
</gene>
<keyword evidence="1" id="KW-0812">Transmembrane</keyword>
<dbReference type="EMBL" id="JAFEKC020000002">
    <property type="protein sequence ID" value="KAK0516255.1"/>
    <property type="molecule type" value="Genomic_DNA"/>
</dbReference>
<comment type="caution">
    <text evidence="2">The sequence shown here is derived from an EMBL/GenBank/DDBJ whole genome shotgun (WGS) entry which is preliminary data.</text>
</comment>
<keyword evidence="3" id="KW-1185">Reference proteome</keyword>
<proteinExistence type="predicted"/>
<evidence type="ECO:0000256" key="1">
    <source>
        <dbReference type="SAM" id="Phobius"/>
    </source>
</evidence>
<evidence type="ECO:0000313" key="3">
    <source>
        <dbReference type="Proteomes" id="UP001166286"/>
    </source>
</evidence>
<dbReference type="Pfam" id="PF10311">
    <property type="entry name" value="Ilm1"/>
    <property type="match status" value="1"/>
</dbReference>
<keyword evidence="1" id="KW-0472">Membrane</keyword>
<accession>A0AA39V9R0</accession>
<keyword evidence="1" id="KW-1133">Transmembrane helix</keyword>
<dbReference type="PANTHER" id="PTHR28029">
    <property type="entry name" value="PROTEIN ILM1"/>
    <property type="match status" value="1"/>
</dbReference>
<feature type="transmembrane region" description="Helical" evidence="1">
    <location>
        <begin position="130"/>
        <end position="151"/>
    </location>
</feature>
<dbReference type="AlphaFoldDB" id="A0AA39V9R0"/>